<accession>X1QIW5</accession>
<name>X1QIW5_9ZZZZ</name>
<comment type="caution">
    <text evidence="1">The sequence shown here is derived from an EMBL/GenBank/DDBJ whole genome shotgun (WGS) entry which is preliminary data.</text>
</comment>
<protein>
    <submittedName>
        <fullName evidence="1">Uncharacterized protein</fullName>
    </submittedName>
</protein>
<sequence length="203" mass="22872">MKKVLFSLPSESLATKWASSFVKRYVVWKNLLIDRQYLGGVLARRSLFKFRAPRSDVVIGVGHGSENELMGHGELIWKTGAYEGNEVKGKKIKLLACLTAKSLGEDLIEQGAVSFQGYSEDFVAFLDVMTFLYPFKDRVATPFFMPPCESMNALVKGKSNEEAYQIEYDMFMKNAKAVESEDPEMSFLLKHNAEALVHLEAPK</sequence>
<dbReference type="EMBL" id="BARW01000022">
    <property type="protein sequence ID" value="GAI68183.1"/>
    <property type="molecule type" value="Genomic_DNA"/>
</dbReference>
<dbReference type="AlphaFoldDB" id="X1QIW5"/>
<reference evidence="1" key="1">
    <citation type="journal article" date="2014" name="Front. Microbiol.">
        <title>High frequency of phylogenetically diverse reductive dehalogenase-homologous genes in deep subseafloor sedimentary metagenomes.</title>
        <authorList>
            <person name="Kawai M."/>
            <person name="Futagami T."/>
            <person name="Toyoda A."/>
            <person name="Takaki Y."/>
            <person name="Nishi S."/>
            <person name="Hori S."/>
            <person name="Arai W."/>
            <person name="Tsubouchi T."/>
            <person name="Morono Y."/>
            <person name="Uchiyama I."/>
            <person name="Ito T."/>
            <person name="Fujiyama A."/>
            <person name="Inagaki F."/>
            <person name="Takami H."/>
        </authorList>
    </citation>
    <scope>NUCLEOTIDE SEQUENCE</scope>
    <source>
        <strain evidence="1">Expedition CK06-06</strain>
    </source>
</reference>
<organism evidence="1">
    <name type="scientific">marine sediment metagenome</name>
    <dbReference type="NCBI Taxonomy" id="412755"/>
    <lineage>
        <taxon>unclassified sequences</taxon>
        <taxon>metagenomes</taxon>
        <taxon>ecological metagenomes</taxon>
    </lineage>
</organism>
<gene>
    <name evidence="1" type="ORF">S12H4_00260</name>
</gene>
<evidence type="ECO:0000313" key="1">
    <source>
        <dbReference type="EMBL" id="GAI68183.1"/>
    </source>
</evidence>
<proteinExistence type="predicted"/>